<dbReference type="GO" id="GO:0007059">
    <property type="term" value="P:chromosome segregation"/>
    <property type="evidence" value="ECO:0007669"/>
    <property type="project" value="UniProtKB-KW"/>
</dbReference>
<dbReference type="PANTHER" id="PTHR33375:SF1">
    <property type="entry name" value="CHROMOSOME-PARTITIONING PROTEIN PARB-RELATED"/>
    <property type="match status" value="1"/>
</dbReference>
<dbReference type="InterPro" id="IPR041468">
    <property type="entry name" value="HTH_ParB/Spo0J"/>
</dbReference>
<evidence type="ECO:0000256" key="4">
    <source>
        <dbReference type="ARBA" id="ARBA00023125"/>
    </source>
</evidence>
<dbReference type="Proteomes" id="UP000242329">
    <property type="component" value="Unassembled WGS sequence"/>
</dbReference>
<evidence type="ECO:0000259" key="5">
    <source>
        <dbReference type="PROSITE" id="PS50943"/>
    </source>
</evidence>
<protein>
    <submittedName>
        <fullName evidence="6">Chromosome segregation DNA-binding protein</fullName>
    </submittedName>
</protein>
<dbReference type="GO" id="GO:0005694">
    <property type="term" value="C:chromosome"/>
    <property type="evidence" value="ECO:0007669"/>
    <property type="project" value="TreeGrafter"/>
</dbReference>
<dbReference type="SMART" id="SM00470">
    <property type="entry name" value="ParB"/>
    <property type="match status" value="1"/>
</dbReference>
<keyword evidence="3" id="KW-0159">Chromosome partition</keyword>
<dbReference type="GO" id="GO:0003677">
    <property type="term" value="F:DNA binding"/>
    <property type="evidence" value="ECO:0007669"/>
    <property type="project" value="UniProtKB-KW"/>
</dbReference>
<keyword evidence="4 6" id="KW-0238">DNA-binding</keyword>
<dbReference type="InterPro" id="IPR003115">
    <property type="entry name" value="ParB_N"/>
</dbReference>
<feature type="domain" description="HTH cro/C1-type" evidence="5">
    <location>
        <begin position="133"/>
        <end position="160"/>
    </location>
</feature>
<dbReference type="RefSeq" id="WP_073093480.1">
    <property type="nucleotide sequence ID" value="NZ_FQWY01000057.1"/>
</dbReference>
<dbReference type="CDD" id="cd00093">
    <property type="entry name" value="HTH_XRE"/>
    <property type="match status" value="1"/>
</dbReference>
<dbReference type="SUPFAM" id="SSF109709">
    <property type="entry name" value="KorB DNA-binding domain-like"/>
    <property type="match status" value="1"/>
</dbReference>
<name>A0A1M5RT60_9FIRM</name>
<dbReference type="InterPro" id="IPR004437">
    <property type="entry name" value="ParB/RepB/Spo0J"/>
</dbReference>
<dbReference type="PROSITE" id="PS50943">
    <property type="entry name" value="HTH_CROC1"/>
    <property type="match status" value="1"/>
</dbReference>
<accession>A0A1M5RT60</accession>
<sequence>MKKKERGLGKGLEALFGDAGIEAGDELKVVDIPLDDIFPRADQPRQVFDEEKLAELAASIKENGVLQPILVRSVPGGYEIVAGERRFKAAKMAGLTRIPALVKEIADEKAAEIALIENLQREDLNPVEEARALKNMLERFGYTQEELAERLGKSRAYIANAVRLLNLPPEVLKFLEEGKLTAGHARALLAIEDAAKQIAMAREIVEKNLSVRKVEKKAAARRKRADEKIPELVEVEEKLQDYLGTRVKVTKTRRGGKIEINYYSEDDLQRILELWGIIG</sequence>
<dbReference type="InterPro" id="IPR001387">
    <property type="entry name" value="Cro/C1-type_HTH"/>
</dbReference>
<comment type="similarity">
    <text evidence="2">Belongs to the ParB family.</text>
</comment>
<proteinExistence type="inferred from homology"/>
<dbReference type="Gene3D" id="3.90.1530.30">
    <property type="match status" value="1"/>
</dbReference>
<gene>
    <name evidence="6" type="ORF">SAMN02745221_02101</name>
</gene>
<evidence type="ECO:0000256" key="1">
    <source>
        <dbReference type="ARBA" id="ARBA00004453"/>
    </source>
</evidence>
<dbReference type="Pfam" id="PF17762">
    <property type="entry name" value="HTH_ParB"/>
    <property type="match status" value="1"/>
</dbReference>
<keyword evidence="7" id="KW-1185">Reference proteome</keyword>
<evidence type="ECO:0000313" key="7">
    <source>
        <dbReference type="Proteomes" id="UP000242329"/>
    </source>
</evidence>
<dbReference type="InterPro" id="IPR050336">
    <property type="entry name" value="Chromosome_partition/occlusion"/>
</dbReference>
<dbReference type="Pfam" id="PF02195">
    <property type="entry name" value="ParB_N"/>
    <property type="match status" value="1"/>
</dbReference>
<dbReference type="Gene3D" id="1.10.10.2830">
    <property type="match status" value="1"/>
</dbReference>
<dbReference type="NCBIfam" id="TIGR00180">
    <property type="entry name" value="parB_part"/>
    <property type="match status" value="1"/>
</dbReference>
<dbReference type="CDD" id="cd16393">
    <property type="entry name" value="SPO0J_N"/>
    <property type="match status" value="1"/>
</dbReference>
<evidence type="ECO:0000256" key="2">
    <source>
        <dbReference type="ARBA" id="ARBA00006295"/>
    </source>
</evidence>
<organism evidence="6 7">
    <name type="scientific">Thermosyntropha lipolytica DSM 11003</name>
    <dbReference type="NCBI Taxonomy" id="1123382"/>
    <lineage>
        <taxon>Bacteria</taxon>
        <taxon>Bacillati</taxon>
        <taxon>Bacillota</taxon>
        <taxon>Clostridia</taxon>
        <taxon>Eubacteriales</taxon>
        <taxon>Syntrophomonadaceae</taxon>
        <taxon>Thermosyntropha</taxon>
    </lineage>
</organism>
<dbReference type="EMBL" id="FQWY01000057">
    <property type="protein sequence ID" value="SHH29380.1"/>
    <property type="molecule type" value="Genomic_DNA"/>
</dbReference>
<comment type="subcellular location">
    <subcellularLocation>
        <location evidence="1">Cytoplasm</location>
        <location evidence="1">Nucleoid</location>
    </subcellularLocation>
</comment>
<dbReference type="Pfam" id="PF23552">
    <property type="entry name" value="ParB_C"/>
    <property type="match status" value="1"/>
</dbReference>
<dbReference type="SUPFAM" id="SSF110849">
    <property type="entry name" value="ParB/Sulfiredoxin"/>
    <property type="match status" value="1"/>
</dbReference>
<dbReference type="STRING" id="1123382.SAMN02745221_02101"/>
<dbReference type="GO" id="GO:0009295">
    <property type="term" value="C:nucleoid"/>
    <property type="evidence" value="ECO:0007669"/>
    <property type="project" value="UniProtKB-SubCell"/>
</dbReference>
<dbReference type="FunFam" id="3.90.1530.30:FF:000001">
    <property type="entry name" value="Chromosome partitioning protein ParB"/>
    <property type="match status" value="1"/>
</dbReference>
<dbReference type="InterPro" id="IPR057240">
    <property type="entry name" value="ParB_dimer_C"/>
</dbReference>
<dbReference type="FunFam" id="1.10.10.2830:FF:000001">
    <property type="entry name" value="Chromosome partitioning protein ParB"/>
    <property type="match status" value="1"/>
</dbReference>
<dbReference type="AlphaFoldDB" id="A0A1M5RT60"/>
<dbReference type="OrthoDB" id="9802051at2"/>
<evidence type="ECO:0000256" key="3">
    <source>
        <dbReference type="ARBA" id="ARBA00022829"/>
    </source>
</evidence>
<dbReference type="GO" id="GO:0045881">
    <property type="term" value="P:positive regulation of sporulation resulting in formation of a cellular spore"/>
    <property type="evidence" value="ECO:0007669"/>
    <property type="project" value="TreeGrafter"/>
</dbReference>
<dbReference type="InterPro" id="IPR036086">
    <property type="entry name" value="ParB/Sulfiredoxin_sf"/>
</dbReference>
<evidence type="ECO:0000313" key="6">
    <source>
        <dbReference type="EMBL" id="SHH29380.1"/>
    </source>
</evidence>
<reference evidence="7" key="1">
    <citation type="submission" date="2016-11" db="EMBL/GenBank/DDBJ databases">
        <authorList>
            <person name="Varghese N."/>
            <person name="Submissions S."/>
        </authorList>
    </citation>
    <scope>NUCLEOTIDE SEQUENCE [LARGE SCALE GENOMIC DNA]</scope>
    <source>
        <strain evidence="7">DSM 11003</strain>
    </source>
</reference>
<dbReference type="PANTHER" id="PTHR33375">
    <property type="entry name" value="CHROMOSOME-PARTITIONING PROTEIN PARB-RELATED"/>
    <property type="match status" value="1"/>
</dbReference>